<reference evidence="3 4" key="1">
    <citation type="submission" date="2019-04" db="EMBL/GenBank/DDBJ databases">
        <title>Fungal friends and foes A comparative genomics study of 23 Aspergillus species from section Flavi.</title>
        <authorList>
            <consortium name="DOE Joint Genome Institute"/>
            <person name="Kjaerbolling I."/>
            <person name="Vesth T.C."/>
            <person name="Frisvad J.C."/>
            <person name="Nybo J.L."/>
            <person name="Theobald S."/>
            <person name="Kildgaard S."/>
            <person name="Petersen T.I."/>
            <person name="Kuo A."/>
            <person name="Sato A."/>
            <person name="Lyhne E.K."/>
            <person name="Kogle M.E."/>
            <person name="Wiebenga A."/>
            <person name="Kun R.S."/>
            <person name="Lubbers R.J."/>
            <person name="Makela M.R."/>
            <person name="Barry K."/>
            <person name="Chovatia M."/>
            <person name="Clum A."/>
            <person name="Daum C."/>
            <person name="Haridas S."/>
            <person name="He G."/>
            <person name="LaButti K."/>
            <person name="Lipzen A."/>
            <person name="Mondo S."/>
            <person name="Pangilinan J."/>
            <person name="Riley R."/>
            <person name="Salamov A."/>
            <person name="Simmons B.A."/>
            <person name="Magnuson J.K."/>
            <person name="Henrissat B."/>
            <person name="Mortensen U.H."/>
            <person name="Larsen T.O."/>
            <person name="De vries R.P."/>
            <person name="Grigoriev I.V."/>
            <person name="Machida M."/>
            <person name="Baker S.E."/>
            <person name="Andersen M.R."/>
        </authorList>
    </citation>
    <scope>NUCLEOTIDE SEQUENCE [LARGE SCALE GENOMIC DNA]</scope>
    <source>
        <strain evidence="3 4">CBS 126849</strain>
    </source>
</reference>
<dbReference type="AlphaFoldDB" id="A0A5N6E6Q3"/>
<feature type="compositionally biased region" description="Basic and acidic residues" evidence="1">
    <location>
        <begin position="71"/>
        <end position="80"/>
    </location>
</feature>
<keyword evidence="2" id="KW-1133">Transmembrane helix</keyword>
<evidence type="ECO:0000313" key="4">
    <source>
        <dbReference type="Proteomes" id="UP000326799"/>
    </source>
</evidence>
<keyword evidence="4" id="KW-1185">Reference proteome</keyword>
<evidence type="ECO:0000313" key="3">
    <source>
        <dbReference type="EMBL" id="KAB8212979.1"/>
    </source>
</evidence>
<dbReference type="Proteomes" id="UP000326799">
    <property type="component" value="Unassembled WGS sequence"/>
</dbReference>
<sequence>MSRCAFVLNIATVSCSILFLHFLAFGPLSLTTFNNRPIEHCHRPSMGIGSKSVKTFVAKVPWSKVIEKAGGAKDRGDRLWPSRNSKNDSTLNFRLDKGSTDSKTGNIEIILQANKNAEDPEVKKAAQKD</sequence>
<proteinExistence type="predicted"/>
<feature type="transmembrane region" description="Helical" evidence="2">
    <location>
        <begin position="6"/>
        <end position="26"/>
    </location>
</feature>
<accession>A0A5N6E6Q3</accession>
<evidence type="ECO:0000256" key="2">
    <source>
        <dbReference type="SAM" id="Phobius"/>
    </source>
</evidence>
<keyword evidence="2" id="KW-0812">Transmembrane</keyword>
<organism evidence="3 4">
    <name type="scientific">Aspergillus novoparasiticus</name>
    <dbReference type="NCBI Taxonomy" id="986946"/>
    <lineage>
        <taxon>Eukaryota</taxon>
        <taxon>Fungi</taxon>
        <taxon>Dikarya</taxon>
        <taxon>Ascomycota</taxon>
        <taxon>Pezizomycotina</taxon>
        <taxon>Eurotiomycetes</taxon>
        <taxon>Eurotiomycetidae</taxon>
        <taxon>Eurotiales</taxon>
        <taxon>Aspergillaceae</taxon>
        <taxon>Aspergillus</taxon>
        <taxon>Aspergillus subgen. Circumdati</taxon>
    </lineage>
</organism>
<feature type="non-terminal residue" evidence="3">
    <location>
        <position position="129"/>
    </location>
</feature>
<dbReference type="EMBL" id="ML733756">
    <property type="protein sequence ID" value="KAB8212979.1"/>
    <property type="molecule type" value="Genomic_DNA"/>
</dbReference>
<feature type="region of interest" description="Disordered" evidence="1">
    <location>
        <begin position="71"/>
        <end position="97"/>
    </location>
</feature>
<gene>
    <name evidence="3" type="ORF">BDV33DRAFT_185723</name>
</gene>
<name>A0A5N6E6Q3_9EURO</name>
<keyword evidence="2" id="KW-0472">Membrane</keyword>
<protein>
    <submittedName>
        <fullName evidence="3">Uncharacterized protein</fullName>
    </submittedName>
</protein>
<evidence type="ECO:0000256" key="1">
    <source>
        <dbReference type="SAM" id="MobiDB-lite"/>
    </source>
</evidence>
<feature type="compositionally biased region" description="Polar residues" evidence="1">
    <location>
        <begin position="82"/>
        <end position="92"/>
    </location>
</feature>
<dbReference type="PROSITE" id="PS51257">
    <property type="entry name" value="PROKAR_LIPOPROTEIN"/>
    <property type="match status" value="1"/>
</dbReference>